<comment type="subcellular location">
    <subcellularLocation>
        <location evidence="1">Nucleus</location>
    </subcellularLocation>
</comment>
<dbReference type="GO" id="GO:0000400">
    <property type="term" value="F:four-way junction DNA binding"/>
    <property type="evidence" value="ECO:0007669"/>
    <property type="project" value="TreeGrafter"/>
</dbReference>
<feature type="compositionally biased region" description="Acidic residues" evidence="3">
    <location>
        <begin position="159"/>
        <end position="168"/>
    </location>
</feature>
<dbReference type="AlphaFoldDB" id="A0A6A6PWW4"/>
<dbReference type="PANTHER" id="PTHR46457:SF1">
    <property type="entry name" value="DNA REPAIR PROTEIN RAD51 HOMOLOG 4"/>
    <property type="match status" value="1"/>
</dbReference>
<name>A0A6A6PWW4_9PEZI</name>
<evidence type="ECO:0000256" key="2">
    <source>
        <dbReference type="ARBA" id="ARBA00023242"/>
    </source>
</evidence>
<dbReference type="InterPro" id="IPR027417">
    <property type="entry name" value="P-loop_NTPase"/>
</dbReference>
<gene>
    <name evidence="4" type="ORF">BDY17DRAFT_323114</name>
</gene>
<dbReference type="GO" id="GO:0007131">
    <property type="term" value="P:reciprocal meiotic recombination"/>
    <property type="evidence" value="ECO:0007669"/>
    <property type="project" value="TreeGrafter"/>
</dbReference>
<feature type="region of interest" description="Disordered" evidence="3">
    <location>
        <begin position="129"/>
        <end position="192"/>
    </location>
</feature>
<dbReference type="SUPFAM" id="SSF52540">
    <property type="entry name" value="P-loop containing nucleoside triphosphate hydrolases"/>
    <property type="match status" value="1"/>
</dbReference>
<dbReference type="GeneID" id="54477952"/>
<dbReference type="GO" id="GO:0000723">
    <property type="term" value="P:telomere maintenance"/>
    <property type="evidence" value="ECO:0007669"/>
    <property type="project" value="TreeGrafter"/>
</dbReference>
<dbReference type="GO" id="GO:0000724">
    <property type="term" value="P:double-strand break repair via homologous recombination"/>
    <property type="evidence" value="ECO:0007669"/>
    <property type="project" value="TreeGrafter"/>
</dbReference>
<dbReference type="GO" id="GO:0008094">
    <property type="term" value="F:ATP-dependent activity, acting on DNA"/>
    <property type="evidence" value="ECO:0007669"/>
    <property type="project" value="TreeGrafter"/>
</dbReference>
<protein>
    <submittedName>
        <fullName evidence="4">Uncharacterized protein</fullName>
    </submittedName>
</protein>
<dbReference type="GO" id="GO:0003697">
    <property type="term" value="F:single-stranded DNA binding"/>
    <property type="evidence" value="ECO:0007669"/>
    <property type="project" value="TreeGrafter"/>
</dbReference>
<dbReference type="GO" id="GO:0033063">
    <property type="term" value="C:Rad51B-Rad51C-Rad51D-XRCC2 complex"/>
    <property type="evidence" value="ECO:0007669"/>
    <property type="project" value="TreeGrafter"/>
</dbReference>
<sequence length="333" mass="35241">MAQLAFGTPAEQKKVPTGCSSIDKALAGGLDYGSVACISGETSAGARELAQALMVSHLLASPTATVTYIDAAFAHDVRKLHTALVQAVSLRGDPPENALKALDRVQIMKVFNFEGLTESLAEVREMLEGKVPGPSKPGPPNPQGQAAIPPQSTINDSQAESEEDEMLDDAPSGLPHHAPLQTSPPSPPVQPSHLLIIDTLTHLTAPQLKNNYVQAQALLHAFIRSLKHLTTRHRICTLVLNDVLANAKSGRDESSSAFASCVAQPALGKGFAFMLDVHLLVHRVGKGAIAVKQKGGEKDEVAVVEVLHDRYGTRVGKWAGFTVDDGGLLMAVT</sequence>
<dbReference type="GO" id="GO:0005815">
    <property type="term" value="C:microtubule organizing center"/>
    <property type="evidence" value="ECO:0007669"/>
    <property type="project" value="TreeGrafter"/>
</dbReference>
<dbReference type="Gene3D" id="3.40.50.300">
    <property type="entry name" value="P-loop containing nucleotide triphosphate hydrolases"/>
    <property type="match status" value="1"/>
</dbReference>
<dbReference type="GO" id="GO:0005657">
    <property type="term" value="C:replication fork"/>
    <property type="evidence" value="ECO:0007669"/>
    <property type="project" value="TreeGrafter"/>
</dbReference>
<dbReference type="PANTHER" id="PTHR46457">
    <property type="entry name" value="DNA REPAIR PROTEIN RAD51 HOMOLOG 4"/>
    <property type="match status" value="1"/>
</dbReference>
<dbReference type="EMBL" id="MU001634">
    <property type="protein sequence ID" value="KAF2484246.1"/>
    <property type="molecule type" value="Genomic_DNA"/>
</dbReference>
<evidence type="ECO:0000256" key="3">
    <source>
        <dbReference type="SAM" id="MobiDB-lite"/>
    </source>
</evidence>
<dbReference type="InterPro" id="IPR051988">
    <property type="entry name" value="HRR_RAD51_Paralog"/>
</dbReference>
<accession>A0A6A6PWW4</accession>
<keyword evidence="2" id="KW-0539">Nucleus</keyword>
<organism evidence="4 5">
    <name type="scientific">Neohortaea acidophila</name>
    <dbReference type="NCBI Taxonomy" id="245834"/>
    <lineage>
        <taxon>Eukaryota</taxon>
        <taxon>Fungi</taxon>
        <taxon>Dikarya</taxon>
        <taxon>Ascomycota</taxon>
        <taxon>Pezizomycotina</taxon>
        <taxon>Dothideomycetes</taxon>
        <taxon>Dothideomycetidae</taxon>
        <taxon>Mycosphaerellales</taxon>
        <taxon>Teratosphaeriaceae</taxon>
        <taxon>Neohortaea</taxon>
    </lineage>
</organism>
<reference evidence="4" key="1">
    <citation type="journal article" date="2020" name="Stud. Mycol.">
        <title>101 Dothideomycetes genomes: a test case for predicting lifestyles and emergence of pathogens.</title>
        <authorList>
            <person name="Haridas S."/>
            <person name="Albert R."/>
            <person name="Binder M."/>
            <person name="Bloem J."/>
            <person name="Labutti K."/>
            <person name="Salamov A."/>
            <person name="Andreopoulos B."/>
            <person name="Baker S."/>
            <person name="Barry K."/>
            <person name="Bills G."/>
            <person name="Bluhm B."/>
            <person name="Cannon C."/>
            <person name="Castanera R."/>
            <person name="Culley D."/>
            <person name="Daum C."/>
            <person name="Ezra D."/>
            <person name="Gonzalez J."/>
            <person name="Henrissat B."/>
            <person name="Kuo A."/>
            <person name="Liang C."/>
            <person name="Lipzen A."/>
            <person name="Lutzoni F."/>
            <person name="Magnuson J."/>
            <person name="Mondo S."/>
            <person name="Nolan M."/>
            <person name="Ohm R."/>
            <person name="Pangilinan J."/>
            <person name="Park H.-J."/>
            <person name="Ramirez L."/>
            <person name="Alfaro M."/>
            <person name="Sun H."/>
            <person name="Tritt A."/>
            <person name="Yoshinaga Y."/>
            <person name="Zwiers L.-H."/>
            <person name="Turgeon B."/>
            <person name="Goodwin S."/>
            <person name="Spatafora J."/>
            <person name="Crous P."/>
            <person name="Grigoriev I."/>
        </authorList>
    </citation>
    <scope>NUCLEOTIDE SEQUENCE</scope>
    <source>
        <strain evidence="4">CBS 113389</strain>
    </source>
</reference>
<dbReference type="Proteomes" id="UP000799767">
    <property type="component" value="Unassembled WGS sequence"/>
</dbReference>
<evidence type="ECO:0000256" key="1">
    <source>
        <dbReference type="ARBA" id="ARBA00004123"/>
    </source>
</evidence>
<evidence type="ECO:0000313" key="5">
    <source>
        <dbReference type="Proteomes" id="UP000799767"/>
    </source>
</evidence>
<proteinExistence type="predicted"/>
<dbReference type="GO" id="GO:0042148">
    <property type="term" value="P:DNA strand invasion"/>
    <property type="evidence" value="ECO:0007669"/>
    <property type="project" value="TreeGrafter"/>
</dbReference>
<keyword evidence="5" id="KW-1185">Reference proteome</keyword>
<dbReference type="RefSeq" id="XP_033590816.1">
    <property type="nucleotide sequence ID" value="XM_033736950.1"/>
</dbReference>
<dbReference type="OrthoDB" id="336321at2759"/>
<evidence type="ECO:0000313" key="4">
    <source>
        <dbReference type="EMBL" id="KAF2484246.1"/>
    </source>
</evidence>